<name>A0A2S8SVR8_9BACT</name>
<organism evidence="4 5">
    <name type="scientific">Abditibacterium utsteinense</name>
    <dbReference type="NCBI Taxonomy" id="1960156"/>
    <lineage>
        <taxon>Bacteria</taxon>
        <taxon>Pseudomonadati</taxon>
        <taxon>Abditibacteriota</taxon>
        <taxon>Abditibacteriia</taxon>
        <taxon>Abditibacteriales</taxon>
        <taxon>Abditibacteriaceae</taxon>
        <taxon>Abditibacterium</taxon>
    </lineage>
</organism>
<keyword evidence="5" id="KW-1185">Reference proteome</keyword>
<dbReference type="Pfam" id="PF00437">
    <property type="entry name" value="T2SSE"/>
    <property type="match status" value="1"/>
</dbReference>
<evidence type="ECO:0000259" key="3">
    <source>
        <dbReference type="Pfam" id="PF00437"/>
    </source>
</evidence>
<evidence type="ECO:0000256" key="2">
    <source>
        <dbReference type="SAM" id="MobiDB-lite"/>
    </source>
</evidence>
<evidence type="ECO:0000313" key="4">
    <source>
        <dbReference type="EMBL" id="PQV64889.1"/>
    </source>
</evidence>
<evidence type="ECO:0000256" key="1">
    <source>
        <dbReference type="ARBA" id="ARBA00006611"/>
    </source>
</evidence>
<dbReference type="SUPFAM" id="SSF52540">
    <property type="entry name" value="P-loop containing nucleoside triphosphate hydrolases"/>
    <property type="match status" value="1"/>
</dbReference>
<dbReference type="InterPro" id="IPR027417">
    <property type="entry name" value="P-loop_NTPase"/>
</dbReference>
<dbReference type="InterPro" id="IPR001482">
    <property type="entry name" value="T2SS/T4SS_dom"/>
</dbReference>
<sequence>MALVPGGVRPRFGGAPGGALAPSSLPHGNSNGDSSHGNSPGNAHSGANGGANGSSNGDSALQDRIKSVTAPKPEAPKDDVIVNASSGSGGMAAFLLTEMEMPEDTDDVDFDDEMLRLSHKIHSLLVDELGGQQFKADDRDKLRPVAQQVMNDVLKDEKPLMPKRKAVLLDEVLNEVLGFGPMQYLLNDPTISEIMVNSPTDIFIERKGKICRSKRKFVDEAHVMNIVDRIVRPLGKTANARTPMVDGRLPDGSRVNIVIPPLALNGPSMSIRKFFKKKLDSEALVTFGSMTEGMRLFLEAAVKARMNIIIAGGTGSGKTTTLNITSNFIPPGERVVTIEDAAELQVFIPNIVRLESRPKNIEGEGEVSIRDLVKNALRMRPDRVIVGECRGGEALDMLQAMNTGHEGSLSTVHSNTPRDTVSRLETLCLMSGLDLPIRVISKQISSAVNLIVQQARMSDGSRKITHITEVQGMEGDTLLLQDIFLFEQKGRSAEGKVIGRHRATGFRPKCVHEIESRGYSLPRNLFQPD</sequence>
<dbReference type="InParanoid" id="A0A2S8SVR8"/>
<feature type="compositionally biased region" description="Low complexity" evidence="2">
    <location>
        <begin position="1"/>
        <end position="46"/>
    </location>
</feature>
<dbReference type="Gene3D" id="3.30.450.380">
    <property type="match status" value="1"/>
</dbReference>
<proteinExistence type="inferred from homology"/>
<dbReference type="Proteomes" id="UP000237684">
    <property type="component" value="Unassembled WGS sequence"/>
</dbReference>
<protein>
    <submittedName>
        <fullName evidence="4">Pilus assembly protein CpaF</fullName>
    </submittedName>
</protein>
<dbReference type="RefSeq" id="WP_202973442.1">
    <property type="nucleotide sequence ID" value="NZ_NIGF01000003.1"/>
</dbReference>
<feature type="domain" description="Bacterial type II secretion system protein E" evidence="3">
    <location>
        <begin position="179"/>
        <end position="454"/>
    </location>
</feature>
<dbReference type="GO" id="GO:0016887">
    <property type="term" value="F:ATP hydrolysis activity"/>
    <property type="evidence" value="ECO:0007669"/>
    <property type="project" value="InterPro"/>
</dbReference>
<dbReference type="PANTHER" id="PTHR30486:SF15">
    <property type="entry name" value="TYPE II_IV SECRETION SYSTEM ATPASE"/>
    <property type="match status" value="1"/>
</dbReference>
<evidence type="ECO:0000313" key="5">
    <source>
        <dbReference type="Proteomes" id="UP000237684"/>
    </source>
</evidence>
<comment type="caution">
    <text evidence="4">The sequence shown here is derived from an EMBL/GenBank/DDBJ whole genome shotgun (WGS) entry which is preliminary data.</text>
</comment>
<dbReference type="Gene3D" id="3.40.50.300">
    <property type="entry name" value="P-loop containing nucleotide triphosphate hydrolases"/>
    <property type="match status" value="1"/>
</dbReference>
<dbReference type="PANTHER" id="PTHR30486">
    <property type="entry name" value="TWITCHING MOTILITY PROTEIN PILT"/>
    <property type="match status" value="1"/>
</dbReference>
<reference evidence="4 5" key="1">
    <citation type="journal article" date="2018" name="Syst. Appl. Microbiol.">
        <title>Abditibacterium utsteinense sp. nov., the first cultivated member of candidate phylum FBP, isolated from ice-free Antarctic soil samples.</title>
        <authorList>
            <person name="Tahon G."/>
            <person name="Tytgat B."/>
            <person name="Lebbe L."/>
            <person name="Carlier A."/>
            <person name="Willems A."/>
        </authorList>
    </citation>
    <scope>NUCLEOTIDE SEQUENCE [LARGE SCALE GENOMIC DNA]</scope>
    <source>
        <strain evidence="4 5">LMG 29911</strain>
    </source>
</reference>
<comment type="similarity">
    <text evidence="1">Belongs to the GSP E family.</text>
</comment>
<dbReference type="EMBL" id="NIGF01000003">
    <property type="protein sequence ID" value="PQV64889.1"/>
    <property type="molecule type" value="Genomic_DNA"/>
</dbReference>
<gene>
    <name evidence="4" type="ORF">B1R32_103156</name>
</gene>
<dbReference type="AlphaFoldDB" id="A0A2S8SVR8"/>
<dbReference type="InterPro" id="IPR050921">
    <property type="entry name" value="T4SS_GSP_E_ATPase"/>
</dbReference>
<accession>A0A2S8SVR8</accession>
<feature type="region of interest" description="Disordered" evidence="2">
    <location>
        <begin position="1"/>
        <end position="60"/>
    </location>
</feature>
<dbReference type="CDD" id="cd01130">
    <property type="entry name" value="VirB11-like_ATPase"/>
    <property type="match status" value="1"/>
</dbReference>